<dbReference type="Proteomes" id="UP000835287">
    <property type="component" value="Chromosome"/>
</dbReference>
<keyword evidence="2" id="KW-1185">Reference proteome</keyword>
<dbReference type="EMBL" id="HG992338">
    <property type="protein sequence ID" value="CAE6815870.1"/>
    <property type="molecule type" value="Genomic_DNA"/>
</dbReference>
<proteinExistence type="predicted"/>
<accession>A0ABN7MU46</accession>
<name>A0ABN7MU46_9XANT</name>
<sequence>MFTLAFYIASLLIGAFAGLAIADRIEASPHFN</sequence>
<evidence type="ECO:0000313" key="2">
    <source>
        <dbReference type="Proteomes" id="UP000835287"/>
    </source>
</evidence>
<protein>
    <submittedName>
        <fullName evidence="1">Uncharacterized protein</fullName>
    </submittedName>
</protein>
<organism evidence="1 2">
    <name type="scientific">Xanthomonas arboricola pv. corylina</name>
    <dbReference type="NCBI Taxonomy" id="487821"/>
    <lineage>
        <taxon>Bacteria</taxon>
        <taxon>Pseudomonadati</taxon>
        <taxon>Pseudomonadota</taxon>
        <taxon>Gammaproteobacteria</taxon>
        <taxon>Lysobacterales</taxon>
        <taxon>Lysobacteraceae</taxon>
        <taxon>Xanthomonas</taxon>
    </lineage>
</organism>
<reference evidence="1 2" key="1">
    <citation type="submission" date="2021-02" db="EMBL/GenBank/DDBJ databases">
        <authorList>
            <person name="Pothier F. J."/>
        </authorList>
    </citation>
    <scope>NUCLEOTIDE SEQUENCE [LARGE SCALE GENOMIC DNA]</scope>
    <source>
        <strain evidence="1 2">301</strain>
    </source>
</reference>
<gene>
    <name evidence="1" type="ORF">XAC301_32460</name>
</gene>
<evidence type="ECO:0000313" key="1">
    <source>
        <dbReference type="EMBL" id="CAE6815891.1"/>
    </source>
</evidence>
<dbReference type="EMBL" id="HG992338">
    <property type="protein sequence ID" value="CAE6815891.1"/>
    <property type="molecule type" value="Genomic_DNA"/>
</dbReference>